<gene>
    <name evidence="8" type="ORF">ZIOFF_023170</name>
</gene>
<evidence type="ECO:0000256" key="1">
    <source>
        <dbReference type="ARBA" id="ARBA00008675"/>
    </source>
</evidence>
<dbReference type="CDD" id="cd19499">
    <property type="entry name" value="RecA-like_ClpB_Hsp104-like"/>
    <property type="match status" value="1"/>
</dbReference>
<comment type="caution">
    <text evidence="8">The sequence shown here is derived from an EMBL/GenBank/DDBJ whole genome shotgun (WGS) entry which is preliminary data.</text>
</comment>
<dbReference type="Gene3D" id="3.40.50.300">
    <property type="entry name" value="P-loop containing nucleotide triphosphate hydrolases"/>
    <property type="match status" value="1"/>
</dbReference>
<protein>
    <recommendedName>
        <fullName evidence="7">Clp R domain-containing protein</fullName>
    </recommendedName>
</protein>
<feature type="domain" description="Clp R" evidence="7">
    <location>
        <begin position="38"/>
        <end position="238"/>
    </location>
</feature>
<dbReference type="InterPro" id="IPR058954">
    <property type="entry name" value="AAA_lid_SMAX1"/>
</dbReference>
<keyword evidence="2 5" id="KW-0677">Repeat</keyword>
<dbReference type="InterPro" id="IPR003959">
    <property type="entry name" value="ATPase_AAA_core"/>
</dbReference>
<dbReference type="Pfam" id="PF26587">
    <property type="entry name" value="AAA_lid_SMAX1"/>
    <property type="match status" value="1"/>
</dbReference>
<organism evidence="8 9">
    <name type="scientific">Zingiber officinale</name>
    <name type="common">Ginger</name>
    <name type="synonym">Amomum zingiber</name>
    <dbReference type="NCBI Taxonomy" id="94328"/>
    <lineage>
        <taxon>Eukaryota</taxon>
        <taxon>Viridiplantae</taxon>
        <taxon>Streptophyta</taxon>
        <taxon>Embryophyta</taxon>
        <taxon>Tracheophyta</taxon>
        <taxon>Spermatophyta</taxon>
        <taxon>Magnoliopsida</taxon>
        <taxon>Liliopsida</taxon>
        <taxon>Zingiberales</taxon>
        <taxon>Zingiberaceae</taxon>
        <taxon>Zingiber</taxon>
    </lineage>
</organism>
<dbReference type="Proteomes" id="UP000734854">
    <property type="component" value="Unassembled WGS sequence"/>
</dbReference>
<dbReference type="PROSITE" id="PS51903">
    <property type="entry name" value="CLP_R"/>
    <property type="match status" value="1"/>
</dbReference>
<evidence type="ECO:0000313" key="8">
    <source>
        <dbReference type="EMBL" id="KAG6519672.1"/>
    </source>
</evidence>
<dbReference type="Gene3D" id="1.10.1780.10">
    <property type="entry name" value="Clp, N-terminal domain"/>
    <property type="match status" value="1"/>
</dbReference>
<evidence type="ECO:0000313" key="9">
    <source>
        <dbReference type="Proteomes" id="UP000734854"/>
    </source>
</evidence>
<evidence type="ECO:0000259" key="7">
    <source>
        <dbReference type="PROSITE" id="PS51903"/>
    </source>
</evidence>
<dbReference type="EMBL" id="JACMSC010000006">
    <property type="protein sequence ID" value="KAG6519672.1"/>
    <property type="molecule type" value="Genomic_DNA"/>
</dbReference>
<keyword evidence="9" id="KW-1185">Reference proteome</keyword>
<dbReference type="InterPro" id="IPR004176">
    <property type="entry name" value="Clp_R_N"/>
</dbReference>
<keyword evidence="3" id="KW-0805">Transcription regulation</keyword>
<dbReference type="AlphaFoldDB" id="A0A8J5HDS7"/>
<reference evidence="8 9" key="1">
    <citation type="submission" date="2020-08" db="EMBL/GenBank/DDBJ databases">
        <title>Plant Genome Project.</title>
        <authorList>
            <person name="Zhang R.-G."/>
        </authorList>
    </citation>
    <scope>NUCLEOTIDE SEQUENCE [LARGE SCALE GENOMIC DNA]</scope>
    <source>
        <tissue evidence="8">Rhizome</tissue>
    </source>
</reference>
<evidence type="ECO:0000256" key="3">
    <source>
        <dbReference type="ARBA" id="ARBA00023015"/>
    </source>
</evidence>
<dbReference type="PANTHER" id="PTHR43572:SF38">
    <property type="entry name" value="PROTEIN SMAX1-LIKE 6"/>
    <property type="match status" value="1"/>
</dbReference>
<dbReference type="Pfam" id="PF07724">
    <property type="entry name" value="AAA_2"/>
    <property type="match status" value="1"/>
</dbReference>
<sequence>MRTSTDASFPGEPAQPTRDDRDDDAWVLPPSAGMPTPVDNALACLAAEAAAALNDAVGVARRRAHAQTTSLHVVYALLVSSSSSSGGGGPNGGESVAACSILRDALSRARSSAYSPRLQFKALEHCFGLALERLPSASTTTSRQAAEGAEEPPVSNSLMAAIKRSQANQRRNPDSFHFYQQQQSAAAPGSASSFSGVKVELQHLVLAILDDPVVSRVFGDAGFCSTDIKLAILRPPPPILRFPRAARCPPLFLCNFSSGDGFEATLTSGRLVFPFDAATQLCSDSSEENCRRIGEILTRKMSGRNPMLVGIGAGEAARDFAQAIKRQNWVILPPELRGIKFLSIEKEVAELGNCGFEQLTIATQLEELNEKPESSGVVLNIGDLKGIVEGSVECHEQESCLVLELTRLLEVYHGRLWLMGWSATYETYMKFLSKHPMLDKDWDLQLLPITSVCTSIGGSIPRSPSLESFVPLGGVSPTTYESKGLFSSVYPSMFHYEPCYDYGKYEHESVNINNHPASVDDKEYGNMPFWLRKASKVNLNDEEDATKAKDDKTVLNAKPLNLHKMWNDSCRCFHSDCLKTNMEDFPAVCCVFDTEKPCNENLENPDDAPRRKGFEISFPIGVCTNKITIGDDSMSMPSLMELGNKDLLSKFPERLSRSEEFQRDSFLSHQDDGHTSPSSVTSVITDLVLGTRHEPINDNDSPAFQLQKDNSEFSGCLLSMKLQLVEENGLELQKDHSKFTSCLPTSKVDMVEGNNLDFPVESFSGSVHQDYQTKSTHPLVPTRLFSQSSSDCISVYDKPPLISSGTHQALDSSSYKLFYTSLMKKVGRQEAAVSAVSQAIISYKNGQRRRGAILRGDIWLNFHGPDKIGKRKMAMALAEMLYGSKENFVCIDLSCHDGIPHPRTIFLQQDVKGNDHFRGKMNVDYIVEELSRKPQSVVFLENVDKADLLAQNSLSQAIRTGKFPDSHGRQFSINNVVFVLASSITQGQTSDRKDCTSFSEDSILAACSWQMKIHLEPSQEATNSSRTNKPPFATIPKFRRYQVYLNLHSLSVSKRKLNVSDGCKTQYGTLMPAKRVFKTVKPFLDLNLSVQELEAYDDDSTGHEGLSLEFSNGWMEDLLNLVDVVVDFKPIDFDALVDSILGDISNIFHGVFGSDCLLEIDPKAMAEIIAAATWSSENKGALNDWLDQVLGKSFTEARCRYNLSDHSILRLVACENAFVEKHAPGILLPSTIILN</sequence>
<dbReference type="SUPFAM" id="SSF52540">
    <property type="entry name" value="P-loop containing nucleoside triphosphate hydrolases"/>
    <property type="match status" value="1"/>
</dbReference>
<dbReference type="InterPro" id="IPR036628">
    <property type="entry name" value="Clp_N_dom_sf"/>
</dbReference>
<dbReference type="InterPro" id="IPR058680">
    <property type="entry name" value="NBD_SMAX1-like"/>
</dbReference>
<dbReference type="InterPro" id="IPR027417">
    <property type="entry name" value="P-loop_NTPase"/>
</dbReference>
<dbReference type="PANTHER" id="PTHR43572">
    <property type="entry name" value="CHAPERONE PROTEIN CLPD, CHLOROPLASTIC"/>
    <property type="match status" value="1"/>
</dbReference>
<dbReference type="InterPro" id="IPR051650">
    <property type="entry name" value="SL_signaling_regulator"/>
</dbReference>
<name>A0A8J5HDS7_ZINOF</name>
<evidence type="ECO:0000256" key="2">
    <source>
        <dbReference type="ARBA" id="ARBA00022737"/>
    </source>
</evidence>
<evidence type="ECO:0000256" key="5">
    <source>
        <dbReference type="PROSITE-ProRule" id="PRU01251"/>
    </source>
</evidence>
<accession>A0A8J5HDS7</accession>
<dbReference type="GO" id="GO:0016887">
    <property type="term" value="F:ATP hydrolysis activity"/>
    <property type="evidence" value="ECO:0007669"/>
    <property type="project" value="InterPro"/>
</dbReference>
<comment type="similarity">
    <text evidence="1">Belongs to the ClpA/ClpB family.</text>
</comment>
<dbReference type="GO" id="GO:0005524">
    <property type="term" value="F:ATP binding"/>
    <property type="evidence" value="ECO:0007669"/>
    <property type="project" value="InterPro"/>
</dbReference>
<evidence type="ECO:0000256" key="6">
    <source>
        <dbReference type="SAM" id="MobiDB-lite"/>
    </source>
</evidence>
<evidence type="ECO:0000256" key="4">
    <source>
        <dbReference type="ARBA" id="ARBA00023163"/>
    </source>
</evidence>
<keyword evidence="4" id="KW-0804">Transcription</keyword>
<proteinExistence type="inferred from homology"/>
<dbReference type="Pfam" id="PF23569">
    <property type="entry name" value="NBD_SMAX1"/>
    <property type="match status" value="1"/>
</dbReference>
<feature type="region of interest" description="Disordered" evidence="6">
    <location>
        <begin position="1"/>
        <end position="27"/>
    </location>
</feature>